<dbReference type="Proteomes" id="UP000813461">
    <property type="component" value="Unassembled WGS sequence"/>
</dbReference>
<evidence type="ECO:0000313" key="3">
    <source>
        <dbReference type="Proteomes" id="UP000813461"/>
    </source>
</evidence>
<organism evidence="2 3">
    <name type="scientific">Paraphoma chrysanthemicola</name>
    <dbReference type="NCBI Taxonomy" id="798071"/>
    <lineage>
        <taxon>Eukaryota</taxon>
        <taxon>Fungi</taxon>
        <taxon>Dikarya</taxon>
        <taxon>Ascomycota</taxon>
        <taxon>Pezizomycotina</taxon>
        <taxon>Dothideomycetes</taxon>
        <taxon>Pleosporomycetidae</taxon>
        <taxon>Pleosporales</taxon>
        <taxon>Pleosporineae</taxon>
        <taxon>Phaeosphaeriaceae</taxon>
        <taxon>Paraphoma</taxon>
    </lineage>
</organism>
<dbReference type="Pfam" id="PF06985">
    <property type="entry name" value="HET"/>
    <property type="match status" value="1"/>
</dbReference>
<keyword evidence="3" id="KW-1185">Reference proteome</keyword>
<dbReference type="OrthoDB" id="5428863at2759"/>
<protein>
    <submittedName>
        <fullName evidence="2">Heterokaryon incompatibility protein-domain-containing protein</fullName>
    </submittedName>
</protein>
<dbReference type="AlphaFoldDB" id="A0A8K0W3K4"/>
<comment type="caution">
    <text evidence="2">The sequence shown here is derived from an EMBL/GenBank/DDBJ whole genome shotgun (WGS) entry which is preliminary data.</text>
</comment>
<accession>A0A8K0W3K4</accession>
<proteinExistence type="predicted"/>
<evidence type="ECO:0000313" key="2">
    <source>
        <dbReference type="EMBL" id="KAH7093409.1"/>
    </source>
</evidence>
<reference evidence="2" key="1">
    <citation type="journal article" date="2021" name="Nat. Commun.">
        <title>Genetic determinants of endophytism in the Arabidopsis root mycobiome.</title>
        <authorList>
            <person name="Mesny F."/>
            <person name="Miyauchi S."/>
            <person name="Thiergart T."/>
            <person name="Pickel B."/>
            <person name="Atanasova L."/>
            <person name="Karlsson M."/>
            <person name="Huettel B."/>
            <person name="Barry K.W."/>
            <person name="Haridas S."/>
            <person name="Chen C."/>
            <person name="Bauer D."/>
            <person name="Andreopoulos W."/>
            <person name="Pangilinan J."/>
            <person name="LaButti K."/>
            <person name="Riley R."/>
            <person name="Lipzen A."/>
            <person name="Clum A."/>
            <person name="Drula E."/>
            <person name="Henrissat B."/>
            <person name="Kohler A."/>
            <person name="Grigoriev I.V."/>
            <person name="Martin F.M."/>
            <person name="Hacquard S."/>
        </authorList>
    </citation>
    <scope>NUCLEOTIDE SEQUENCE</scope>
    <source>
        <strain evidence="2">MPI-SDFR-AT-0120</strain>
    </source>
</reference>
<evidence type="ECO:0000259" key="1">
    <source>
        <dbReference type="Pfam" id="PF06985"/>
    </source>
</evidence>
<dbReference type="PANTHER" id="PTHR33112">
    <property type="entry name" value="DOMAIN PROTEIN, PUTATIVE-RELATED"/>
    <property type="match status" value="1"/>
</dbReference>
<dbReference type="InterPro" id="IPR010730">
    <property type="entry name" value="HET"/>
</dbReference>
<gene>
    <name evidence="2" type="ORF">FB567DRAFT_515279</name>
</gene>
<feature type="domain" description="Heterokaryon incompatibility" evidence="1">
    <location>
        <begin position="58"/>
        <end position="206"/>
    </location>
</feature>
<dbReference type="EMBL" id="JAGMVJ010000002">
    <property type="protein sequence ID" value="KAH7093409.1"/>
    <property type="molecule type" value="Genomic_DNA"/>
</dbReference>
<dbReference type="PANTHER" id="PTHR33112:SF1">
    <property type="entry name" value="HETEROKARYON INCOMPATIBILITY DOMAIN-CONTAINING PROTEIN"/>
    <property type="match status" value="1"/>
</dbReference>
<name>A0A8K0W3K4_9PLEO</name>
<sequence length="651" mass="74079">MLDPEWVDFSVAKEWLRRCTTQHCPRCRSTADLTYVSPAWLIDTKDDCLVPGETAAHFVALSYRWGPSTHQDMDSVMFEQITLPSGLVKYAGHITPTVRDAMQVVRAIGERYLWVDAICLAPDDKAKLVEQLQLMGSIYASARLTIVALDGDAMTGLKGTGAVPRSLENVFDWKDGTKILARHLPSLSGLDAHASEYFRRGWTFQEYILSRRKLIFANQQVHWQCCCSLYHEDCPQHHDTYRAHYTRSHNIMYNIEARWPDFEELSNLITEYNARDLLFPEDASPGITGLFTYIESAFEGGFLFGLPRAKFDAALMWSCYFGRDGPSGPLLSGLRRRKPSGRTGRILPNAALPSWSWVGWRGSRIRIELLQDEDQFLITDISNLNGYPAARGVITIPITQWFSHSSPVTDKKDIFTSCPVGSGATPSDQVSSFDAAVWKRIKYAGVVKRERWDRKMHSLPWGCSGEYVYEHVNFPGKFYWQPLPRYSTVREAKSPSHLGNQYISSQTERLWLAAVALPVLRFDIEFEVHLSLYDKLGRVCGWLQLPNEGEISHFPKAEISGEWDSNLIPIAEEGIIENPFLADDKLLELVAICLRKFPYADRVSRKVVYNDFYGVLWIKWVNGVAFRHGCGYVAKAMWEEHKPQTVDLVLG</sequence>